<keyword evidence="1" id="KW-0472">Membrane</keyword>
<sequence length="270" mass="30506">MAICVWARFIGARTVSPSHSLTVPSRDPLTTRRPVLSAAYSCWMCWRGWHLSDSYRVCSNFVIAGNRVEQLSMRNSLAVSACLSSDALDSPAMETLRYFMLNTHALAQWVPPLVLAVLPRCITMRWKHQLAFPIHFMIIPVVFYAVDAAAQLDLGALRRDGWLFDMAEKTGGGEDKRCGYRSFWIDSIYAPMDDAADTIHTHVVFNILHPPLNIPALLASLHADVDANEELFAHRYSFRASRHCTKLPCLREHGGRLYHRVSFILTMTGM</sequence>
<protein>
    <submittedName>
        <fullName evidence="2">Uncharacterized protein</fullName>
    </submittedName>
</protein>
<evidence type="ECO:0000313" key="3">
    <source>
        <dbReference type="Proteomes" id="UP000714275"/>
    </source>
</evidence>
<accession>A0A9P7CY44</accession>
<dbReference type="PANTHER" id="PTHR43310">
    <property type="entry name" value="SULFATE TRANSPORTER YBAR-RELATED"/>
    <property type="match status" value="1"/>
</dbReference>
<feature type="transmembrane region" description="Helical" evidence="1">
    <location>
        <begin position="130"/>
        <end position="150"/>
    </location>
</feature>
<dbReference type="OrthoDB" id="409725at2759"/>
<keyword evidence="3" id="KW-1185">Reference proteome</keyword>
<evidence type="ECO:0000313" key="2">
    <source>
        <dbReference type="EMBL" id="KAG1769686.1"/>
    </source>
</evidence>
<dbReference type="EMBL" id="JABBWD010000070">
    <property type="protein sequence ID" value="KAG1769686.1"/>
    <property type="molecule type" value="Genomic_DNA"/>
</dbReference>
<dbReference type="InterPro" id="IPR052706">
    <property type="entry name" value="Membrane-Transporter-like"/>
</dbReference>
<comment type="caution">
    <text evidence="2">The sequence shown here is derived from an EMBL/GenBank/DDBJ whole genome shotgun (WGS) entry which is preliminary data.</text>
</comment>
<gene>
    <name evidence="2" type="ORF">EV702DRAFT_1250786</name>
</gene>
<proteinExistence type="predicted"/>
<reference evidence="2" key="1">
    <citation type="journal article" date="2020" name="New Phytol.">
        <title>Comparative genomics reveals dynamic genome evolution in host specialist ectomycorrhizal fungi.</title>
        <authorList>
            <person name="Lofgren L.A."/>
            <person name="Nguyen N.H."/>
            <person name="Vilgalys R."/>
            <person name="Ruytinx J."/>
            <person name="Liao H.L."/>
            <person name="Branco S."/>
            <person name="Kuo A."/>
            <person name="LaButti K."/>
            <person name="Lipzen A."/>
            <person name="Andreopoulos W."/>
            <person name="Pangilinan J."/>
            <person name="Riley R."/>
            <person name="Hundley H."/>
            <person name="Na H."/>
            <person name="Barry K."/>
            <person name="Grigoriev I.V."/>
            <person name="Stajich J.E."/>
            <person name="Kennedy P.G."/>
        </authorList>
    </citation>
    <scope>NUCLEOTIDE SEQUENCE</scope>
    <source>
        <strain evidence="2">DOB743</strain>
    </source>
</reference>
<name>A0A9P7CY44_9AGAM</name>
<dbReference type="PANTHER" id="PTHR43310:SF4">
    <property type="entry name" value="AFR304WP"/>
    <property type="match status" value="1"/>
</dbReference>
<dbReference type="AlphaFoldDB" id="A0A9P7CY44"/>
<organism evidence="2 3">
    <name type="scientific">Suillus placidus</name>
    <dbReference type="NCBI Taxonomy" id="48579"/>
    <lineage>
        <taxon>Eukaryota</taxon>
        <taxon>Fungi</taxon>
        <taxon>Dikarya</taxon>
        <taxon>Basidiomycota</taxon>
        <taxon>Agaricomycotina</taxon>
        <taxon>Agaricomycetes</taxon>
        <taxon>Agaricomycetidae</taxon>
        <taxon>Boletales</taxon>
        <taxon>Suillineae</taxon>
        <taxon>Suillaceae</taxon>
        <taxon>Suillus</taxon>
    </lineage>
</organism>
<keyword evidence="1" id="KW-1133">Transmembrane helix</keyword>
<keyword evidence="1" id="KW-0812">Transmembrane</keyword>
<dbReference type="Proteomes" id="UP000714275">
    <property type="component" value="Unassembled WGS sequence"/>
</dbReference>
<evidence type="ECO:0000256" key="1">
    <source>
        <dbReference type="SAM" id="Phobius"/>
    </source>
</evidence>